<reference evidence="2 3" key="4">
    <citation type="journal article" date="2010" name="Environ. Microbiol.">
        <title>The bacterial genus Collimonas: mycophagy, weathering and other adaptive solutions to life in oligotrophic soil environments.</title>
        <authorList>
            <person name="Leveau J.H."/>
            <person name="Uroz S."/>
            <person name="de Boer W."/>
        </authorList>
    </citation>
    <scope>NUCLEOTIDE SEQUENCE [LARGE SCALE GENOMIC DNA]</scope>
    <source>
        <strain evidence="2 3">Ter331</strain>
    </source>
</reference>
<organism evidence="2 3">
    <name type="scientific">Collimonas fungivorans (strain Ter331)</name>
    <dbReference type="NCBI Taxonomy" id="1005048"/>
    <lineage>
        <taxon>Bacteria</taxon>
        <taxon>Pseudomonadati</taxon>
        <taxon>Pseudomonadota</taxon>
        <taxon>Betaproteobacteria</taxon>
        <taxon>Burkholderiales</taxon>
        <taxon>Oxalobacteraceae</taxon>
        <taxon>Collimonas</taxon>
    </lineage>
</organism>
<keyword evidence="1" id="KW-0472">Membrane</keyword>
<proteinExistence type="predicted"/>
<dbReference type="Proteomes" id="UP000008392">
    <property type="component" value="Chromosome"/>
</dbReference>
<dbReference type="EMBL" id="CP002745">
    <property type="protein sequence ID" value="AEK63183.1"/>
    <property type="molecule type" value="Genomic_DNA"/>
</dbReference>
<name>G0AAG9_COLFT</name>
<sequence>MSGYLRLPRPAKCSKRLTKPTSSALSSAVTLERKMIQLVNTIANLVLLVFCLWAVLNKRLDTQVFGTVALSLVAITSFVNITRPDVFGFWAEQSEVLSNVAVAILAVWFFLRWRKCNCEDEQ</sequence>
<reference evidence="2 3" key="3">
    <citation type="journal article" date="2008" name="FEMS Microbiol. Ecol.">
        <title>Identification and characterization of genes underlying chitinolysis in Collimonas fungivorans Ter331.</title>
        <authorList>
            <person name="Fritsche K."/>
            <person name="de Boer W."/>
            <person name="Gerards S."/>
            <person name="van den Berg M."/>
            <person name="van Veen J.A."/>
            <person name="Leveau J.H."/>
        </authorList>
    </citation>
    <scope>NUCLEOTIDE SEQUENCE [LARGE SCALE GENOMIC DNA]</scope>
    <source>
        <strain evidence="2 3">Ter331</strain>
    </source>
</reference>
<feature type="transmembrane region" description="Helical" evidence="1">
    <location>
        <begin position="35"/>
        <end position="56"/>
    </location>
</feature>
<dbReference type="HOGENOM" id="CLU_2022774_0_0_4"/>
<feature type="transmembrane region" description="Helical" evidence="1">
    <location>
        <begin position="96"/>
        <end position="113"/>
    </location>
</feature>
<reference evidence="3" key="6">
    <citation type="submission" date="2011-05" db="EMBL/GenBank/DDBJ databases">
        <title>Complete sequence of Collimonas fungivorans Ter331.</title>
        <authorList>
            <person name="Leveau J.H."/>
        </authorList>
    </citation>
    <scope>NUCLEOTIDE SEQUENCE [LARGE SCALE GENOMIC DNA]</scope>
    <source>
        <strain evidence="3">Ter331</strain>
    </source>
</reference>
<reference evidence="2 3" key="5">
    <citation type="journal article" date="2011" name="ISME J.">
        <title>Dual transcriptional profiling of a bacterial/fungal confrontation: Collimonas fungivorans versus Aspergillus niger.</title>
        <authorList>
            <person name="Mela F."/>
            <person name="Fritsche K."/>
            <person name="de Boer W."/>
            <person name="van Veen J.A."/>
            <person name="de Graaff L.H."/>
            <person name="van den Berg M."/>
            <person name="Leveau J.H."/>
        </authorList>
    </citation>
    <scope>NUCLEOTIDE SEQUENCE [LARGE SCALE GENOMIC DNA]</scope>
    <source>
        <strain evidence="2 3">Ter331</strain>
    </source>
</reference>
<keyword evidence="1" id="KW-0812">Transmembrane</keyword>
<protein>
    <submittedName>
        <fullName evidence="2">Uncharacterized protein</fullName>
    </submittedName>
</protein>
<reference evidence="2 3" key="1">
    <citation type="journal article" date="2004" name="Environ. Microbiol.">
        <title>Phylogeny-function analysis of (meta)genomic libraries: screening for expression of ribosomal RNA genes by large-insert library fluorescent in situ hybridization (LIL-FISH).</title>
        <authorList>
            <person name="Leveau J.H."/>
            <person name="Gerards S."/>
            <person name="de Boer W."/>
            <person name="van Veen J.A."/>
        </authorList>
    </citation>
    <scope>NUCLEOTIDE SEQUENCE [LARGE SCALE GENOMIC DNA]</scope>
    <source>
        <strain evidence="2 3">Ter331</strain>
    </source>
</reference>
<dbReference type="STRING" id="1005048.CFU_3359"/>
<evidence type="ECO:0000313" key="2">
    <source>
        <dbReference type="EMBL" id="AEK63183.1"/>
    </source>
</evidence>
<dbReference type="KEGG" id="cfu:CFU_3359"/>
<evidence type="ECO:0000313" key="3">
    <source>
        <dbReference type="Proteomes" id="UP000008392"/>
    </source>
</evidence>
<keyword evidence="3" id="KW-1185">Reference proteome</keyword>
<dbReference type="AlphaFoldDB" id="G0AAG9"/>
<reference evidence="2 3" key="2">
    <citation type="journal article" date="2006" name="J. Microbiol. Methods">
        <title>Genomic flank-sequencing of plasposon insertion sites for rapid identification of functional genes.</title>
        <authorList>
            <person name="Leveau J.H."/>
            <person name="Gerards S."/>
            <person name="Fritsche K."/>
            <person name="Zondag G."/>
            <person name="van Veen J.A."/>
        </authorList>
    </citation>
    <scope>NUCLEOTIDE SEQUENCE [LARGE SCALE GENOMIC DNA]</scope>
    <source>
        <strain evidence="2 3">Ter331</strain>
    </source>
</reference>
<gene>
    <name evidence="2" type="ordered locus">CFU_3359</name>
</gene>
<feature type="transmembrane region" description="Helical" evidence="1">
    <location>
        <begin position="63"/>
        <end position="81"/>
    </location>
</feature>
<accession>G0AAG9</accession>
<keyword evidence="1" id="KW-1133">Transmembrane helix</keyword>
<evidence type="ECO:0000256" key="1">
    <source>
        <dbReference type="SAM" id="Phobius"/>
    </source>
</evidence>